<evidence type="ECO:0000256" key="9">
    <source>
        <dbReference type="SAM" id="Phobius"/>
    </source>
</evidence>
<proteinExistence type="predicted"/>
<evidence type="ECO:0000256" key="5">
    <source>
        <dbReference type="ARBA" id="ARBA00022824"/>
    </source>
</evidence>
<evidence type="ECO:0000256" key="7">
    <source>
        <dbReference type="ARBA" id="ARBA00023136"/>
    </source>
</evidence>
<evidence type="ECO:0000256" key="2">
    <source>
        <dbReference type="ARBA" id="ARBA00022448"/>
    </source>
</evidence>
<dbReference type="InterPro" id="IPR013657">
    <property type="entry name" value="SCL35B1-4/HUT1"/>
</dbReference>
<dbReference type="AlphaFoldDB" id="A0A1L0CKC8"/>
<keyword evidence="3" id="KW-0762">Sugar transport</keyword>
<organism evidence="10 11">
    <name type="scientific">Hanseniaspora guilliermondii</name>
    <dbReference type="NCBI Taxonomy" id="56406"/>
    <lineage>
        <taxon>Eukaryota</taxon>
        <taxon>Fungi</taxon>
        <taxon>Dikarya</taxon>
        <taxon>Ascomycota</taxon>
        <taxon>Saccharomycotina</taxon>
        <taxon>Saccharomycetes</taxon>
        <taxon>Saccharomycodales</taxon>
        <taxon>Saccharomycodaceae</taxon>
        <taxon>Hanseniaspora</taxon>
    </lineage>
</organism>
<name>A0A1L0CKC8_9ASCO</name>
<dbReference type="GO" id="GO:0005460">
    <property type="term" value="F:UDP-glucose transmembrane transporter activity"/>
    <property type="evidence" value="ECO:0007669"/>
    <property type="project" value="TreeGrafter"/>
</dbReference>
<dbReference type="GO" id="GO:0000139">
    <property type="term" value="C:Golgi membrane"/>
    <property type="evidence" value="ECO:0007669"/>
    <property type="project" value="TreeGrafter"/>
</dbReference>
<feature type="transmembrane region" description="Helical" evidence="9">
    <location>
        <begin position="80"/>
        <end position="97"/>
    </location>
</feature>
<dbReference type="GO" id="GO:0005459">
    <property type="term" value="F:UDP-galactose transmembrane transporter activity"/>
    <property type="evidence" value="ECO:0007669"/>
    <property type="project" value="TreeGrafter"/>
</dbReference>
<reference evidence="11" key="1">
    <citation type="submission" date="2016-11" db="EMBL/GenBank/DDBJ databases">
        <authorList>
            <person name="Guldener U."/>
        </authorList>
    </citation>
    <scope>NUCLEOTIDE SEQUENCE [LARGE SCALE GENOMIC DNA]</scope>
</reference>
<sequence length="265" mass="30921">MLVRPCKSDFKLLLKLCFQKKNFKYFAILVITQTMTQPLNYYITSNYGIDYLFLQLSKSCKMIPVIIIHKMIYKRNIDNTKVIISLMITLSIVIFNYKPNSSPNLSGMLLLLPLTMEGFTNTSQDQLFKMNNLNSKILLVFNNLINVVVHSFYLMMLDKKQLTTFIFKYNWTMNLIVELLIYILLQIIGTLLIFKVLYEFDSLVLLRITVLRKVSSLLISVLLLNSNKRFNVYEKMGVSGVIFTLILEFYLKNKGNSKKLIKKNV</sequence>
<evidence type="ECO:0000256" key="6">
    <source>
        <dbReference type="ARBA" id="ARBA00022989"/>
    </source>
</evidence>
<keyword evidence="5" id="KW-0256">Endoplasmic reticulum</keyword>
<comment type="subcellular location">
    <subcellularLocation>
        <location evidence="1">Endoplasmic reticulum membrane</location>
        <topology evidence="1">Multi-pass membrane protein</topology>
    </subcellularLocation>
</comment>
<keyword evidence="2" id="KW-0813">Transport</keyword>
<dbReference type="EMBL" id="FQNF01000020">
    <property type="protein sequence ID" value="SGZ39293.1"/>
    <property type="molecule type" value="Genomic_DNA"/>
</dbReference>
<dbReference type="GO" id="GO:0005789">
    <property type="term" value="C:endoplasmic reticulum membrane"/>
    <property type="evidence" value="ECO:0007669"/>
    <property type="project" value="UniProtKB-SubCell"/>
</dbReference>
<accession>A0A1L0CKC8</accession>
<evidence type="ECO:0000256" key="4">
    <source>
        <dbReference type="ARBA" id="ARBA00022692"/>
    </source>
</evidence>
<dbReference type="Pfam" id="PF08449">
    <property type="entry name" value="UAA"/>
    <property type="match status" value="1"/>
</dbReference>
<feature type="transmembrane region" description="Helical" evidence="9">
    <location>
        <begin position="175"/>
        <end position="198"/>
    </location>
</feature>
<gene>
    <name evidence="10" type="ORF">HGUI_01493</name>
</gene>
<dbReference type="Proteomes" id="UP000183365">
    <property type="component" value="Unassembled WGS sequence"/>
</dbReference>
<dbReference type="PANTHER" id="PTHR10778">
    <property type="entry name" value="SOLUTE CARRIER FAMILY 35 MEMBER B"/>
    <property type="match status" value="1"/>
</dbReference>
<dbReference type="VEuPathDB" id="FungiDB:HGUI_01493"/>
<evidence type="ECO:0000256" key="1">
    <source>
        <dbReference type="ARBA" id="ARBA00004477"/>
    </source>
</evidence>
<evidence type="ECO:0000313" key="10">
    <source>
        <dbReference type="EMBL" id="SGZ39293.1"/>
    </source>
</evidence>
<keyword evidence="7 9" id="KW-0472">Membrane</keyword>
<keyword evidence="4 9" id="KW-0812">Transmembrane</keyword>
<keyword evidence="6 9" id="KW-1133">Transmembrane helix</keyword>
<feature type="transmembrane region" description="Helical" evidence="9">
    <location>
        <begin position="137"/>
        <end position="155"/>
    </location>
</feature>
<keyword evidence="11" id="KW-1185">Reference proteome</keyword>
<protein>
    <recommendedName>
        <fullName evidence="8">UDP-galactose transporter homolog 1</fullName>
    </recommendedName>
</protein>
<evidence type="ECO:0000256" key="8">
    <source>
        <dbReference type="ARBA" id="ARBA00041103"/>
    </source>
</evidence>
<dbReference type="OrthoDB" id="1601at2759"/>
<evidence type="ECO:0000313" key="11">
    <source>
        <dbReference type="Proteomes" id="UP000183365"/>
    </source>
</evidence>
<evidence type="ECO:0000256" key="3">
    <source>
        <dbReference type="ARBA" id="ARBA00022597"/>
    </source>
</evidence>
<dbReference type="PANTHER" id="PTHR10778:SF10">
    <property type="entry name" value="SOLUTE CARRIER FAMILY 35 MEMBER B1"/>
    <property type="match status" value="1"/>
</dbReference>
<feature type="transmembrane region" description="Helical" evidence="9">
    <location>
        <begin position="204"/>
        <end position="225"/>
    </location>
</feature>